<proteinExistence type="inferred from homology"/>
<organism evidence="10 11">
    <name type="scientific">Tessaracoccus antarcticus</name>
    <dbReference type="NCBI Taxonomy" id="2479848"/>
    <lineage>
        <taxon>Bacteria</taxon>
        <taxon>Bacillati</taxon>
        <taxon>Actinomycetota</taxon>
        <taxon>Actinomycetes</taxon>
        <taxon>Propionibacteriales</taxon>
        <taxon>Propionibacteriaceae</taxon>
        <taxon>Tessaracoccus</taxon>
    </lineage>
</organism>
<dbReference type="EMBL" id="REFW01000003">
    <property type="protein sequence ID" value="RMB58914.1"/>
    <property type="molecule type" value="Genomic_DNA"/>
</dbReference>
<keyword evidence="5 7" id="KW-0238">DNA-binding</keyword>
<comment type="caution">
    <text evidence="10">The sequence shown here is derived from an EMBL/GenBank/DDBJ whole genome shotgun (WGS) entry which is preliminary data.</text>
</comment>
<keyword evidence="6 7" id="KW-0804">Transcription</keyword>
<sequence length="175" mass="19349">MHCPFCRHEDTKVSDSRVIEDGSAIRRRRACPLCERKFTTVEQIVLTVVKRSGVVEPFDRDKVVKGVTKACQGRPVTDFQLAALGQQVEEALRASGLAQIPAGEVGLAILGPLEDLDPVAYLRFASVYQKFDSLEDFSEEIDRMKHRPALALVDDAGTGRPGRAHAPINQEPLIR</sequence>
<name>A0A3M0G1V4_9ACTN</name>
<evidence type="ECO:0000256" key="7">
    <source>
        <dbReference type="HAMAP-Rule" id="MF_00440"/>
    </source>
</evidence>
<evidence type="ECO:0000256" key="8">
    <source>
        <dbReference type="SAM" id="MobiDB-lite"/>
    </source>
</evidence>
<keyword evidence="4 7" id="KW-0805">Transcription regulation</keyword>
<dbReference type="Proteomes" id="UP000275256">
    <property type="component" value="Unassembled WGS sequence"/>
</dbReference>
<evidence type="ECO:0000256" key="3">
    <source>
        <dbReference type="ARBA" id="ARBA00022840"/>
    </source>
</evidence>
<dbReference type="GO" id="GO:0005524">
    <property type="term" value="F:ATP binding"/>
    <property type="evidence" value="ECO:0007669"/>
    <property type="project" value="UniProtKB-UniRule"/>
</dbReference>
<dbReference type="GO" id="GO:0008270">
    <property type="term" value="F:zinc ion binding"/>
    <property type="evidence" value="ECO:0007669"/>
    <property type="project" value="UniProtKB-UniRule"/>
</dbReference>
<keyword evidence="7" id="KW-0863">Zinc-finger</keyword>
<dbReference type="NCBIfam" id="TIGR00244">
    <property type="entry name" value="transcriptional regulator NrdR"/>
    <property type="match status" value="1"/>
</dbReference>
<evidence type="ECO:0000256" key="2">
    <source>
        <dbReference type="ARBA" id="ARBA00022741"/>
    </source>
</evidence>
<evidence type="ECO:0000313" key="10">
    <source>
        <dbReference type="EMBL" id="RMB58914.1"/>
    </source>
</evidence>
<evidence type="ECO:0000256" key="5">
    <source>
        <dbReference type="ARBA" id="ARBA00023125"/>
    </source>
</evidence>
<evidence type="ECO:0000313" key="11">
    <source>
        <dbReference type="Proteomes" id="UP000275256"/>
    </source>
</evidence>
<dbReference type="GO" id="GO:0003677">
    <property type="term" value="F:DNA binding"/>
    <property type="evidence" value="ECO:0007669"/>
    <property type="project" value="UniProtKB-KW"/>
</dbReference>
<accession>A0A3M0G1V4</accession>
<protein>
    <recommendedName>
        <fullName evidence="7">Transcriptional repressor NrdR</fullName>
    </recommendedName>
</protein>
<keyword evidence="7" id="KW-0862">Zinc</keyword>
<gene>
    <name evidence="7 10" type="primary">nrdR</name>
    <name evidence="10" type="ORF">EAX62_12450</name>
</gene>
<keyword evidence="11" id="KW-1185">Reference proteome</keyword>
<reference evidence="10 11" key="1">
    <citation type="submission" date="2018-10" db="EMBL/GenBank/DDBJ databases">
        <title>Tessaracoccus antarcticuss sp. nov., isolated from sediment.</title>
        <authorList>
            <person name="Zhou L.Y."/>
            <person name="Du Z.J."/>
        </authorList>
    </citation>
    <scope>NUCLEOTIDE SEQUENCE [LARGE SCALE GENOMIC DNA]</scope>
    <source>
        <strain evidence="10 11">JDX10</strain>
    </source>
</reference>
<keyword evidence="3 7" id="KW-0067">ATP-binding</keyword>
<evidence type="ECO:0000256" key="4">
    <source>
        <dbReference type="ARBA" id="ARBA00023015"/>
    </source>
</evidence>
<feature type="region of interest" description="Disordered" evidence="8">
    <location>
        <begin position="154"/>
        <end position="175"/>
    </location>
</feature>
<dbReference type="PROSITE" id="PS51161">
    <property type="entry name" value="ATP_CONE"/>
    <property type="match status" value="1"/>
</dbReference>
<evidence type="ECO:0000256" key="1">
    <source>
        <dbReference type="ARBA" id="ARBA00022491"/>
    </source>
</evidence>
<dbReference type="PANTHER" id="PTHR30455">
    <property type="entry name" value="TRANSCRIPTIONAL REPRESSOR NRDR"/>
    <property type="match status" value="1"/>
</dbReference>
<dbReference type="Pfam" id="PF03477">
    <property type="entry name" value="ATP-cone"/>
    <property type="match status" value="1"/>
</dbReference>
<evidence type="ECO:0000259" key="9">
    <source>
        <dbReference type="PROSITE" id="PS51161"/>
    </source>
</evidence>
<feature type="domain" description="ATP-cone" evidence="9">
    <location>
        <begin position="46"/>
        <end position="136"/>
    </location>
</feature>
<dbReference type="PANTHER" id="PTHR30455:SF2">
    <property type="entry name" value="TRANSCRIPTIONAL REPRESSOR NRDR"/>
    <property type="match status" value="1"/>
</dbReference>
<dbReference type="InterPro" id="IPR005144">
    <property type="entry name" value="ATP-cone_dom"/>
</dbReference>
<dbReference type="AlphaFoldDB" id="A0A3M0G1V4"/>
<comment type="function">
    <text evidence="7">Negatively regulates transcription of bacterial ribonucleotide reductase nrd genes and operons by binding to NrdR-boxes.</text>
</comment>
<dbReference type="RefSeq" id="WP_121902033.1">
    <property type="nucleotide sequence ID" value="NZ_REFW01000003.1"/>
</dbReference>
<keyword evidence="7" id="KW-0479">Metal-binding</keyword>
<dbReference type="Pfam" id="PF22811">
    <property type="entry name" value="Zn_ribbon_NrdR"/>
    <property type="match status" value="1"/>
</dbReference>
<evidence type="ECO:0000256" key="6">
    <source>
        <dbReference type="ARBA" id="ARBA00023163"/>
    </source>
</evidence>
<keyword evidence="1 7" id="KW-0678">Repressor</keyword>
<comment type="similarity">
    <text evidence="7">Belongs to the NrdR family.</text>
</comment>
<dbReference type="GO" id="GO:0045892">
    <property type="term" value="P:negative regulation of DNA-templated transcription"/>
    <property type="evidence" value="ECO:0007669"/>
    <property type="project" value="UniProtKB-UniRule"/>
</dbReference>
<dbReference type="InterPro" id="IPR055173">
    <property type="entry name" value="NrdR-like_N"/>
</dbReference>
<dbReference type="HAMAP" id="MF_00440">
    <property type="entry name" value="NrdR"/>
    <property type="match status" value="1"/>
</dbReference>
<dbReference type="OrthoDB" id="9807461at2"/>
<keyword evidence="2 7" id="KW-0547">Nucleotide-binding</keyword>
<feature type="zinc finger region" evidence="7">
    <location>
        <begin position="3"/>
        <end position="34"/>
    </location>
</feature>
<dbReference type="InterPro" id="IPR003796">
    <property type="entry name" value="RNR_NrdR-like"/>
</dbReference>
<comment type="cofactor">
    <cofactor evidence="7">
        <name>Zn(2+)</name>
        <dbReference type="ChEBI" id="CHEBI:29105"/>
    </cofactor>
    <text evidence="7">Binds 1 zinc ion.</text>
</comment>